<feature type="transmembrane region" description="Helical" evidence="1">
    <location>
        <begin position="46"/>
        <end position="69"/>
    </location>
</feature>
<gene>
    <name evidence="3" type="ORF">SPIRO4BDMA_80075</name>
</gene>
<dbReference type="SUPFAM" id="SSF50814">
    <property type="entry name" value="Lipocalins"/>
    <property type="match status" value="1"/>
</dbReference>
<organism evidence="3">
    <name type="scientific">uncultured spirochete</name>
    <dbReference type="NCBI Taxonomy" id="156406"/>
    <lineage>
        <taxon>Bacteria</taxon>
        <taxon>Pseudomonadati</taxon>
        <taxon>Spirochaetota</taxon>
        <taxon>Spirochaetia</taxon>
        <taxon>Spirochaetales</taxon>
        <taxon>environmental samples</taxon>
    </lineage>
</organism>
<keyword evidence="1" id="KW-1133">Transmembrane helix</keyword>
<dbReference type="AlphaFoldDB" id="A0A3P3XUL5"/>
<reference evidence="3" key="1">
    <citation type="submission" date="2017-02" db="EMBL/GenBank/DDBJ databases">
        <authorList>
            <person name="Regsiter A."/>
            <person name="William W."/>
        </authorList>
    </citation>
    <scope>NUCLEOTIDE SEQUENCE</scope>
    <source>
        <strain evidence="3">BdmA 4</strain>
    </source>
</reference>
<dbReference type="EMBL" id="FWDO01000008">
    <property type="protein sequence ID" value="SLM19968.1"/>
    <property type="molecule type" value="Genomic_DNA"/>
</dbReference>
<sequence length="413" mass="47004">MNALLIALGISFLVNALFFVFASIKKTDVVTDLSYGLSFFLTSLGLALVTHVHGFFWLFPFVAVMLWAARLSFYLFRRILTIKVDHRFDGRREDPVKFAQFWILQAVSTVIIMLPVIIGASREPVGFSFLQLLGGLVWLIGLLIEAVADAQKFKFKKNNPDGFVSTGMWSWSRHPNYFGEMLVWWGLWLYVLPSLQGWENIAVLGPLYITILLRFVSGVPLLEKTASGKYGSLPEYKDYVSSTHLLFPWPPKSKSANARSSTASIPTIGSLSDEEFAGRWYELGRIPLPVARDWIMTSDVYEKQPDGTWHVRYEGKPDQDRTRTKVLRQKLKRPDAAAPGEMLVSFLPGIWMKYRAVHMSSDRQSMLVTSSKMKYLWIMSRNADLPEEEYQTLLSTAASLGFDTRAVQRIPQH</sequence>
<feature type="domain" description="Lipocalin/cytosolic fatty-acid binding" evidence="2">
    <location>
        <begin position="275"/>
        <end position="412"/>
    </location>
</feature>
<name>A0A3P3XUL5_9SPIR</name>
<dbReference type="Pfam" id="PF06966">
    <property type="entry name" value="DUF1295"/>
    <property type="match status" value="1"/>
</dbReference>
<proteinExistence type="predicted"/>
<evidence type="ECO:0000313" key="3">
    <source>
        <dbReference type="EMBL" id="SLM19968.1"/>
    </source>
</evidence>
<dbReference type="Gene3D" id="2.40.128.20">
    <property type="match status" value="1"/>
</dbReference>
<dbReference type="PROSITE" id="PS50244">
    <property type="entry name" value="S5A_REDUCTASE"/>
    <property type="match status" value="1"/>
</dbReference>
<keyword evidence="1" id="KW-0472">Membrane</keyword>
<evidence type="ECO:0000256" key="1">
    <source>
        <dbReference type="SAM" id="Phobius"/>
    </source>
</evidence>
<feature type="transmembrane region" description="Helical" evidence="1">
    <location>
        <begin position="127"/>
        <end position="148"/>
    </location>
</feature>
<protein>
    <recommendedName>
        <fullName evidence="2">Lipocalin/cytosolic fatty-acid binding domain-containing protein</fullName>
    </recommendedName>
</protein>
<dbReference type="InterPro" id="IPR000566">
    <property type="entry name" value="Lipocln_cytosolic_FA-bd_dom"/>
</dbReference>
<dbReference type="PANTHER" id="PTHR32251:SF17">
    <property type="entry name" value="STEROID 5-ALPHA REDUCTASE C-TERMINAL DOMAIN-CONTAINING PROTEIN"/>
    <property type="match status" value="1"/>
</dbReference>
<dbReference type="InterPro" id="IPR010721">
    <property type="entry name" value="UstE-like"/>
</dbReference>
<keyword evidence="1" id="KW-0812">Transmembrane</keyword>
<feature type="transmembrane region" description="Helical" evidence="1">
    <location>
        <begin position="101"/>
        <end position="121"/>
    </location>
</feature>
<dbReference type="GO" id="GO:0016020">
    <property type="term" value="C:membrane"/>
    <property type="evidence" value="ECO:0007669"/>
    <property type="project" value="TreeGrafter"/>
</dbReference>
<dbReference type="Gene3D" id="1.20.120.1630">
    <property type="match status" value="1"/>
</dbReference>
<dbReference type="Pfam" id="PF08212">
    <property type="entry name" value="Lipocalin_2"/>
    <property type="match status" value="1"/>
</dbReference>
<dbReference type="PANTHER" id="PTHR32251">
    <property type="entry name" value="3-OXO-5-ALPHA-STEROID 4-DEHYDROGENASE"/>
    <property type="match status" value="1"/>
</dbReference>
<evidence type="ECO:0000259" key="2">
    <source>
        <dbReference type="Pfam" id="PF08212"/>
    </source>
</evidence>
<dbReference type="InterPro" id="IPR047202">
    <property type="entry name" value="Lipocalin_Blc-like_dom"/>
</dbReference>
<dbReference type="InterPro" id="IPR012674">
    <property type="entry name" value="Calycin"/>
</dbReference>
<dbReference type="CDD" id="cd19438">
    <property type="entry name" value="lipocalin_Blc-like"/>
    <property type="match status" value="1"/>
</dbReference>
<accession>A0A3P3XUL5</accession>